<dbReference type="PATRIC" id="fig|179408.3.peg.949"/>
<dbReference type="Proteomes" id="UP000010478">
    <property type="component" value="Chromosome"/>
</dbReference>
<reference evidence="2 3" key="1">
    <citation type="submission" date="2012-05" db="EMBL/GenBank/DDBJ databases">
        <title>Finished chromosome of genome of Oscillatoria sp. PCC 7112.</title>
        <authorList>
            <consortium name="US DOE Joint Genome Institute"/>
            <person name="Gugger M."/>
            <person name="Coursin T."/>
            <person name="Rippka R."/>
            <person name="Tandeau De Marsac N."/>
            <person name="Huntemann M."/>
            <person name="Wei C.-L."/>
            <person name="Han J."/>
            <person name="Detter J.C."/>
            <person name="Han C."/>
            <person name="Tapia R."/>
            <person name="Davenport K."/>
            <person name="Daligault H."/>
            <person name="Erkkila T."/>
            <person name="Gu W."/>
            <person name="Munk A.C.C."/>
            <person name="Teshima H."/>
            <person name="Xu Y."/>
            <person name="Chain P."/>
            <person name="Chen A."/>
            <person name="Krypides N."/>
            <person name="Mavromatis K."/>
            <person name="Markowitz V."/>
            <person name="Szeto E."/>
            <person name="Ivanova N."/>
            <person name="Mikhailova N."/>
            <person name="Ovchinnikova G."/>
            <person name="Pagani I."/>
            <person name="Pati A."/>
            <person name="Goodwin L."/>
            <person name="Peters L."/>
            <person name="Pitluck S."/>
            <person name="Woyke T."/>
            <person name="Kerfeld C."/>
        </authorList>
    </citation>
    <scope>NUCLEOTIDE SEQUENCE [LARGE SCALE GENOMIC DNA]</scope>
    <source>
        <strain evidence="2 3">PCC 7112</strain>
    </source>
</reference>
<proteinExistence type="predicted"/>
<dbReference type="OrthoDB" id="9151002at2"/>
<evidence type="ECO:0000313" key="3">
    <source>
        <dbReference type="Proteomes" id="UP000010478"/>
    </source>
</evidence>
<dbReference type="HOGENOM" id="CLU_549393_0_0_3"/>
<gene>
    <name evidence="2" type="ORF">Osc7112_0766</name>
</gene>
<dbReference type="RefSeq" id="WP_015174683.1">
    <property type="nucleotide sequence ID" value="NC_019729.1"/>
</dbReference>
<sequence length="503" mass="56914">MYFEDDRQWEGTAEFLTKELKRRIEQLGLSVEPPALRTVRSWRSKQLLSQPKGQEFRFRQILEGLATALLLKKGWTLAAIAQVLPSFPDATLEQQILAEADGQNPTWLPQMQTTTLPLPTGHASTIDLAEDTVILLAQGILRQYTRILNRDIVRQDDTMPSELYRAMCKLGRLYIESGQSDRAACVHTVLERARYPLNKWDLDIFCHADFDSGQVILIDPDLRVPTPDCAVIANSKGTFGEDNIIEHRLYQRLREATERLGIRRQHKAYTALRSLFGSRSLIGEHQLLEYLRDNDLTPLQGMIVDTFFDSVSDVWLIDGHAHRCAYCGTLMRPYPNKELFPDGRCPIRQCLGHNSSTAKVSEKLDPNQDRLLIAKPQILTYWTGPAIDELAIFKAAIKNGLDAELYPESDLCDVAINGRNIGIDAKSYTSPVSLALRLNRTGIGGLKHYRRRIIAVSDQLIEERPDYLSTFESALDKKGDPATLEILSVSQVIELLKAIKYEN</sequence>
<dbReference type="Pfam" id="PF18154">
    <property type="entry name" value="pPIWI_RE_REase"/>
    <property type="match status" value="1"/>
</dbReference>
<accession>K9VB76</accession>
<dbReference type="STRING" id="179408.Osc7112_0766"/>
<dbReference type="InterPro" id="IPR040828">
    <property type="entry name" value="pPIWI_RE_REase"/>
</dbReference>
<organism evidence="2 3">
    <name type="scientific">Phormidium nigroviride PCC 7112</name>
    <dbReference type="NCBI Taxonomy" id="179408"/>
    <lineage>
        <taxon>Bacteria</taxon>
        <taxon>Bacillati</taxon>
        <taxon>Cyanobacteriota</taxon>
        <taxon>Cyanophyceae</taxon>
        <taxon>Oscillatoriophycideae</taxon>
        <taxon>Oscillatoriales</taxon>
        <taxon>Oscillatoriaceae</taxon>
        <taxon>Phormidium</taxon>
    </lineage>
</organism>
<name>K9VB76_9CYAN</name>
<keyword evidence="3" id="KW-1185">Reference proteome</keyword>
<dbReference type="KEGG" id="oni:Osc7112_0766"/>
<dbReference type="eggNOG" id="ENOG502ZA21">
    <property type="taxonomic scope" value="Bacteria"/>
</dbReference>
<dbReference type="AlphaFoldDB" id="K9VB76"/>
<protein>
    <recommendedName>
        <fullName evidence="1">REase associating with pPIWI RE domain-containing protein</fullName>
    </recommendedName>
</protein>
<feature type="domain" description="REase associating with pPIWI RE" evidence="1">
    <location>
        <begin position="388"/>
        <end position="497"/>
    </location>
</feature>
<evidence type="ECO:0000313" key="2">
    <source>
        <dbReference type="EMBL" id="AFZ05353.1"/>
    </source>
</evidence>
<dbReference type="EMBL" id="CP003614">
    <property type="protein sequence ID" value="AFZ05353.1"/>
    <property type="molecule type" value="Genomic_DNA"/>
</dbReference>
<evidence type="ECO:0000259" key="1">
    <source>
        <dbReference type="Pfam" id="PF18154"/>
    </source>
</evidence>